<dbReference type="Proteomes" id="UP000887581">
    <property type="component" value="Unplaced"/>
</dbReference>
<organism evidence="2 3">
    <name type="scientific">Setaria digitata</name>
    <dbReference type="NCBI Taxonomy" id="48799"/>
    <lineage>
        <taxon>Eukaryota</taxon>
        <taxon>Metazoa</taxon>
        <taxon>Ecdysozoa</taxon>
        <taxon>Nematoda</taxon>
        <taxon>Chromadorea</taxon>
        <taxon>Rhabditida</taxon>
        <taxon>Spirurina</taxon>
        <taxon>Spiruromorpha</taxon>
        <taxon>Filarioidea</taxon>
        <taxon>Setariidae</taxon>
        <taxon>Setaria</taxon>
    </lineage>
</organism>
<dbReference type="AlphaFoldDB" id="A0A915Q6M4"/>
<feature type="coiled-coil region" evidence="1">
    <location>
        <begin position="80"/>
        <end position="181"/>
    </location>
</feature>
<evidence type="ECO:0000256" key="1">
    <source>
        <dbReference type="SAM" id="Coils"/>
    </source>
</evidence>
<dbReference type="WBParaSite" id="sdigi.contig711.g9562.t1">
    <property type="protein sequence ID" value="sdigi.contig711.g9562.t1"/>
    <property type="gene ID" value="sdigi.contig711.g9562"/>
</dbReference>
<keyword evidence="2" id="KW-1185">Reference proteome</keyword>
<dbReference type="PROSITE" id="PS50096">
    <property type="entry name" value="IQ"/>
    <property type="match status" value="1"/>
</dbReference>
<name>A0A915Q6M4_9BILA</name>
<feature type="coiled-coil region" evidence="1">
    <location>
        <begin position="280"/>
        <end position="307"/>
    </location>
</feature>
<accession>A0A915Q6M4</accession>
<evidence type="ECO:0000313" key="3">
    <source>
        <dbReference type="WBParaSite" id="sdigi.contig711.g9562.t1"/>
    </source>
</evidence>
<sequence length="433" mass="50060">MIQCQVRQWLARRRLRELKIEARSVGHLQKLNKGLENKIISLQQKLDFMTAENGRLWIISAEADKMRAEMANLDTERCLLLAAKAEAENLAAKLKLLEASRKEEASKNDKLENELQNLKDELKIEHEETATKLNALNIELSNLRVRYNDLTKQKKLVDAELLKERNRCLASEQEISQMREQLLANANLLASPALSRTGSVRINQRNLNQPLLITGPNGKIITVGGDNNEINEVVLILKQQHIISVLRSKVEQSSRENDRLKSIIDANMLIESLDKRTAMRTFEAQRLQELELAYTKLKEEMERLVEEKIRNGSEAMNFRSLVEKILEENDRRREEAIELRAILAGRFERRAQASSLSRPDSDQWSGVYSDDSLFSDMDDEISLERHCRQLKLHVQTLTQTIVERNAEIERLENRLNEVTFSRVSESFMQVRLI</sequence>
<proteinExistence type="predicted"/>
<feature type="coiled-coil region" evidence="1">
    <location>
        <begin position="25"/>
        <end position="52"/>
    </location>
</feature>
<protein>
    <submittedName>
        <fullName evidence="3">Uncharacterized protein</fullName>
    </submittedName>
</protein>
<keyword evidence="1" id="KW-0175">Coiled coil</keyword>
<evidence type="ECO:0000313" key="2">
    <source>
        <dbReference type="Proteomes" id="UP000887581"/>
    </source>
</evidence>
<reference evidence="3" key="1">
    <citation type="submission" date="2022-11" db="UniProtKB">
        <authorList>
            <consortium name="WormBaseParasite"/>
        </authorList>
    </citation>
    <scope>IDENTIFICATION</scope>
</reference>